<sequence length="200" mass="22938">MSTEKFFIVCFNGKNYASWEFQFRMYVKGKELWGYVDGSSTAPTDPKELSSWEGRDAKIASWLLSSVEPHMVNNHRGFTTVKQMWDYLRRIYYQDNSARNDYTGLVHSTIPKDVLAALQAVHSESQRNQFLMKLRHEFESARVGLINRTPVPSLDVCLGELLREEHRLALQLGIAQDVSGTEMVNMAYAAHDNGRYKSPP</sequence>
<dbReference type="AlphaFoldDB" id="A0AAD5JDL6"/>
<dbReference type="Proteomes" id="UP001064489">
    <property type="component" value="Chromosome 1"/>
</dbReference>
<reference evidence="1" key="2">
    <citation type="submission" date="2023-02" db="EMBL/GenBank/DDBJ databases">
        <authorList>
            <person name="Swenson N.G."/>
            <person name="Wegrzyn J.L."/>
            <person name="Mcevoy S.L."/>
        </authorList>
    </citation>
    <scope>NUCLEOTIDE SEQUENCE</scope>
    <source>
        <strain evidence="1">91603</strain>
        <tissue evidence="1">Leaf</tissue>
    </source>
</reference>
<accession>A0AAD5JDL6</accession>
<comment type="caution">
    <text evidence="1">The sequence shown here is derived from an EMBL/GenBank/DDBJ whole genome shotgun (WGS) entry which is preliminary data.</text>
</comment>
<reference evidence="1" key="1">
    <citation type="journal article" date="2022" name="Plant J.">
        <title>Strategies of tolerance reflected in two North American maple genomes.</title>
        <authorList>
            <person name="McEvoy S.L."/>
            <person name="Sezen U.U."/>
            <person name="Trouern-Trend A."/>
            <person name="McMahon S.M."/>
            <person name="Schaberg P.G."/>
            <person name="Yang J."/>
            <person name="Wegrzyn J.L."/>
            <person name="Swenson N.G."/>
        </authorList>
    </citation>
    <scope>NUCLEOTIDE SEQUENCE</scope>
    <source>
        <strain evidence="1">91603</strain>
    </source>
</reference>
<organism evidence="1 2">
    <name type="scientific">Acer negundo</name>
    <name type="common">Box elder</name>
    <dbReference type="NCBI Taxonomy" id="4023"/>
    <lineage>
        <taxon>Eukaryota</taxon>
        <taxon>Viridiplantae</taxon>
        <taxon>Streptophyta</taxon>
        <taxon>Embryophyta</taxon>
        <taxon>Tracheophyta</taxon>
        <taxon>Spermatophyta</taxon>
        <taxon>Magnoliopsida</taxon>
        <taxon>eudicotyledons</taxon>
        <taxon>Gunneridae</taxon>
        <taxon>Pentapetalae</taxon>
        <taxon>rosids</taxon>
        <taxon>malvids</taxon>
        <taxon>Sapindales</taxon>
        <taxon>Sapindaceae</taxon>
        <taxon>Hippocastanoideae</taxon>
        <taxon>Acereae</taxon>
        <taxon>Acer</taxon>
    </lineage>
</organism>
<evidence type="ECO:0000313" key="1">
    <source>
        <dbReference type="EMBL" id="KAI9195480.1"/>
    </source>
</evidence>
<protein>
    <recommendedName>
        <fullName evidence="3">Retrotransposon Copia-like N-terminal domain-containing protein</fullName>
    </recommendedName>
</protein>
<dbReference type="EMBL" id="JAJSOW010000003">
    <property type="protein sequence ID" value="KAI9195480.1"/>
    <property type="molecule type" value="Genomic_DNA"/>
</dbReference>
<gene>
    <name evidence="1" type="ORF">LWI28_015296</name>
</gene>
<evidence type="ECO:0000313" key="2">
    <source>
        <dbReference type="Proteomes" id="UP001064489"/>
    </source>
</evidence>
<keyword evidence="2" id="KW-1185">Reference proteome</keyword>
<dbReference type="PANTHER" id="PTHR47481:SF31">
    <property type="entry name" value="OS01G0873500 PROTEIN"/>
    <property type="match status" value="1"/>
</dbReference>
<name>A0AAD5JDL6_ACENE</name>
<dbReference type="PANTHER" id="PTHR47481">
    <property type="match status" value="1"/>
</dbReference>
<evidence type="ECO:0008006" key="3">
    <source>
        <dbReference type="Google" id="ProtNLM"/>
    </source>
</evidence>
<proteinExistence type="predicted"/>
<dbReference type="Pfam" id="PF14223">
    <property type="entry name" value="Retrotran_gag_2"/>
    <property type="match status" value="1"/>
</dbReference>